<dbReference type="InterPro" id="IPR036388">
    <property type="entry name" value="WH-like_DNA-bd_sf"/>
</dbReference>
<keyword evidence="3" id="KW-1185">Reference proteome</keyword>
<accession>A0ABQ2FQ13</accession>
<dbReference type="InterPro" id="IPR005149">
    <property type="entry name" value="Tscrpt_reg_PadR_N"/>
</dbReference>
<dbReference type="InterPro" id="IPR036390">
    <property type="entry name" value="WH_DNA-bd_sf"/>
</dbReference>
<evidence type="ECO:0000259" key="1">
    <source>
        <dbReference type="Pfam" id="PF03551"/>
    </source>
</evidence>
<dbReference type="EMBL" id="BMPE01000021">
    <property type="protein sequence ID" value="GGL15445.1"/>
    <property type="molecule type" value="Genomic_DNA"/>
</dbReference>
<proteinExistence type="predicted"/>
<evidence type="ECO:0000313" key="2">
    <source>
        <dbReference type="EMBL" id="GGL15445.1"/>
    </source>
</evidence>
<name>A0ABQ2FQ13_9DEIO</name>
<dbReference type="SUPFAM" id="SSF46785">
    <property type="entry name" value="Winged helix' DNA-binding domain"/>
    <property type="match status" value="1"/>
</dbReference>
<dbReference type="Gene3D" id="1.10.10.10">
    <property type="entry name" value="Winged helix-like DNA-binding domain superfamily/Winged helix DNA-binding domain"/>
    <property type="match status" value="1"/>
</dbReference>
<dbReference type="Proteomes" id="UP000604341">
    <property type="component" value="Unassembled WGS sequence"/>
</dbReference>
<reference evidence="3" key="1">
    <citation type="journal article" date="2019" name="Int. J. Syst. Evol. Microbiol.">
        <title>The Global Catalogue of Microorganisms (GCM) 10K type strain sequencing project: providing services to taxonomists for standard genome sequencing and annotation.</title>
        <authorList>
            <consortium name="The Broad Institute Genomics Platform"/>
            <consortium name="The Broad Institute Genome Sequencing Center for Infectious Disease"/>
            <person name="Wu L."/>
            <person name="Ma J."/>
        </authorList>
    </citation>
    <scope>NUCLEOTIDE SEQUENCE [LARGE SCALE GENOMIC DNA]</scope>
    <source>
        <strain evidence="3">JCM 19173</strain>
    </source>
</reference>
<protein>
    <recommendedName>
        <fullName evidence="1">Transcription regulator PadR N-terminal domain-containing protein</fullName>
    </recommendedName>
</protein>
<feature type="domain" description="Transcription regulator PadR N-terminal" evidence="1">
    <location>
        <begin position="18"/>
        <end position="68"/>
    </location>
</feature>
<comment type="caution">
    <text evidence="2">The sequence shown here is derived from an EMBL/GenBank/DDBJ whole genome shotgun (WGS) entry which is preliminary data.</text>
</comment>
<sequence>MARHPEKHQYALELSRDAEVNVGTIYAVLARLEQQGLVSSTVEGIDPIAEGRPARRYYLLTAEGLAAAREEIRKTQRLMTLGGRINA</sequence>
<organism evidence="2 3">
    <name type="scientific">Deinococcus radiotolerans</name>
    <dbReference type="NCBI Taxonomy" id="1309407"/>
    <lineage>
        <taxon>Bacteria</taxon>
        <taxon>Thermotogati</taxon>
        <taxon>Deinococcota</taxon>
        <taxon>Deinococci</taxon>
        <taxon>Deinococcales</taxon>
        <taxon>Deinococcaceae</taxon>
        <taxon>Deinococcus</taxon>
    </lineage>
</organism>
<gene>
    <name evidence="2" type="ORF">GCM10010844_37870</name>
</gene>
<evidence type="ECO:0000313" key="3">
    <source>
        <dbReference type="Proteomes" id="UP000604341"/>
    </source>
</evidence>
<dbReference type="Pfam" id="PF03551">
    <property type="entry name" value="PadR"/>
    <property type="match status" value="1"/>
</dbReference>